<evidence type="ECO:0000313" key="3">
    <source>
        <dbReference type="Proteomes" id="UP000287651"/>
    </source>
</evidence>
<protein>
    <submittedName>
        <fullName evidence="2">Uncharacterized protein</fullName>
    </submittedName>
</protein>
<dbReference type="Proteomes" id="UP000287651">
    <property type="component" value="Unassembled WGS sequence"/>
</dbReference>
<evidence type="ECO:0000313" key="2">
    <source>
        <dbReference type="EMBL" id="RRT55432.1"/>
    </source>
</evidence>
<sequence>MVIAYRGSSCLPARAVTTIVRAIASNVQHHRLRRGDDDKRHNGSVKVTAGPTIPWREIKTRGDMTRI</sequence>
<reference evidence="2 3" key="1">
    <citation type="journal article" date="2014" name="Agronomy (Basel)">
        <title>A Draft Genome Sequence for Ensete ventricosum, the Drought-Tolerant Tree Against Hunger.</title>
        <authorList>
            <person name="Harrison J."/>
            <person name="Moore K.A."/>
            <person name="Paszkiewicz K."/>
            <person name="Jones T."/>
            <person name="Grant M."/>
            <person name="Ambacheew D."/>
            <person name="Muzemil S."/>
            <person name="Studholme D.J."/>
        </authorList>
    </citation>
    <scope>NUCLEOTIDE SEQUENCE [LARGE SCALE GENOMIC DNA]</scope>
</reference>
<feature type="region of interest" description="Disordered" evidence="1">
    <location>
        <begin position="29"/>
        <end position="48"/>
    </location>
</feature>
<name>A0A426YUM5_ENSVE</name>
<gene>
    <name evidence="2" type="ORF">B296_00014230</name>
</gene>
<evidence type="ECO:0000256" key="1">
    <source>
        <dbReference type="SAM" id="MobiDB-lite"/>
    </source>
</evidence>
<proteinExistence type="predicted"/>
<dbReference type="AlphaFoldDB" id="A0A426YUM5"/>
<organism evidence="2 3">
    <name type="scientific">Ensete ventricosum</name>
    <name type="common">Abyssinian banana</name>
    <name type="synonym">Musa ensete</name>
    <dbReference type="NCBI Taxonomy" id="4639"/>
    <lineage>
        <taxon>Eukaryota</taxon>
        <taxon>Viridiplantae</taxon>
        <taxon>Streptophyta</taxon>
        <taxon>Embryophyta</taxon>
        <taxon>Tracheophyta</taxon>
        <taxon>Spermatophyta</taxon>
        <taxon>Magnoliopsida</taxon>
        <taxon>Liliopsida</taxon>
        <taxon>Zingiberales</taxon>
        <taxon>Musaceae</taxon>
        <taxon>Ensete</taxon>
    </lineage>
</organism>
<dbReference type="EMBL" id="AMZH03010091">
    <property type="protein sequence ID" value="RRT55432.1"/>
    <property type="molecule type" value="Genomic_DNA"/>
</dbReference>
<comment type="caution">
    <text evidence="2">The sequence shown here is derived from an EMBL/GenBank/DDBJ whole genome shotgun (WGS) entry which is preliminary data.</text>
</comment>
<accession>A0A426YUM5</accession>